<dbReference type="SMART" id="SM00244">
    <property type="entry name" value="PHB"/>
    <property type="match status" value="1"/>
</dbReference>
<keyword evidence="5" id="KW-1185">Reference proteome</keyword>
<dbReference type="PRINTS" id="PR00721">
    <property type="entry name" value="STOMATIN"/>
</dbReference>
<feature type="region of interest" description="Disordered" evidence="2">
    <location>
        <begin position="283"/>
        <end position="310"/>
    </location>
</feature>
<evidence type="ECO:0000256" key="1">
    <source>
        <dbReference type="ARBA" id="ARBA00008164"/>
    </source>
</evidence>
<feature type="domain" description="Band 7" evidence="3">
    <location>
        <begin position="50"/>
        <end position="208"/>
    </location>
</feature>
<dbReference type="InterPro" id="IPR036013">
    <property type="entry name" value="Band_7/SPFH_dom_sf"/>
</dbReference>
<evidence type="ECO:0000256" key="2">
    <source>
        <dbReference type="SAM" id="MobiDB-lite"/>
    </source>
</evidence>
<dbReference type="InterPro" id="IPR021837">
    <property type="entry name" value="CfaA/B/C"/>
</dbReference>
<dbReference type="InterPro" id="IPR001107">
    <property type="entry name" value="Band_7"/>
</dbReference>
<evidence type="ECO:0000259" key="3">
    <source>
        <dbReference type="SMART" id="SM00244"/>
    </source>
</evidence>
<dbReference type="InterPro" id="IPR043202">
    <property type="entry name" value="Band-7_stomatin-like"/>
</dbReference>
<dbReference type="GO" id="GO:0005886">
    <property type="term" value="C:plasma membrane"/>
    <property type="evidence" value="ECO:0007669"/>
    <property type="project" value="InterPro"/>
</dbReference>
<sequence length="494" mass="56070">MILNRCINKVSIGKNIINKNKYDSIFRQINIITINSNIQQQQQQQQQKREFFTKIEQTELGIRYSFGKRGKKTIGPGLAIMIPLIHDIEVFDTRSYTQNLPKQTLVTLDDVVLSLDSIISYKIIDPLKLVTEVKDHDISIKDLVQIKLIEMIPKKSLNQLLHERDGFNDELLLSIQETTEKWGIIVESFTLKDLIFTQEISNAMSKKTEAEFLKGARLIIAESELISSQRLMEAASLLEKSPYAMRLRELEAIESISKDPSKSFIFVPTSIFDSFSRSMIEKNNINNSSSNNNNNNNNSENKNIENNENNENNSFVNVQRYDGDCGSNVVTDGQFIEENFCDYDTTFSCSPDGNTIFVTEYDHRGDCKGRIQNVWNFTANTCATDRHNISMTASCVATYDIPTNSLVRFDYTGQCNSTTWKNNISNVFYNAVDLCTDSQDPNNQLSFNVICNSTSLTQQIFNAPGCNGTPSMQHTFPLESKCGWFSNSITICNN</sequence>
<dbReference type="Proteomes" id="UP001344447">
    <property type="component" value="Unassembled WGS sequence"/>
</dbReference>
<dbReference type="Gene3D" id="3.30.479.30">
    <property type="entry name" value="Band 7 domain"/>
    <property type="match status" value="1"/>
</dbReference>
<organism evidence="4 5">
    <name type="scientific">Dictyostelium firmibasis</name>
    <dbReference type="NCBI Taxonomy" id="79012"/>
    <lineage>
        <taxon>Eukaryota</taxon>
        <taxon>Amoebozoa</taxon>
        <taxon>Evosea</taxon>
        <taxon>Eumycetozoa</taxon>
        <taxon>Dictyostelia</taxon>
        <taxon>Dictyosteliales</taxon>
        <taxon>Dictyosteliaceae</taxon>
        <taxon>Dictyostelium</taxon>
    </lineage>
</organism>
<dbReference type="PANTHER" id="PTHR10264">
    <property type="entry name" value="BAND 7 PROTEIN-RELATED"/>
    <property type="match status" value="1"/>
</dbReference>
<evidence type="ECO:0000313" key="4">
    <source>
        <dbReference type="EMBL" id="KAK5579882.1"/>
    </source>
</evidence>
<name>A0AAN7U1D6_9MYCE</name>
<gene>
    <name evidence="4" type="ORF">RB653_009570</name>
</gene>
<dbReference type="Pfam" id="PF01145">
    <property type="entry name" value="Band_7"/>
    <property type="match status" value="1"/>
</dbReference>
<accession>A0AAN7U1D6</accession>
<proteinExistence type="inferred from homology"/>
<dbReference type="SUPFAM" id="SSF117892">
    <property type="entry name" value="Band 7/SPFH domain"/>
    <property type="match status" value="1"/>
</dbReference>
<protein>
    <recommendedName>
        <fullName evidence="3">Band 7 domain-containing protein</fullName>
    </recommendedName>
</protein>
<dbReference type="FunFam" id="3.30.479.30:FF:000004">
    <property type="entry name" value="Putative membrane protease family, stomatin"/>
    <property type="match status" value="1"/>
</dbReference>
<evidence type="ECO:0000313" key="5">
    <source>
        <dbReference type="Proteomes" id="UP001344447"/>
    </source>
</evidence>
<comment type="similarity">
    <text evidence="1">Belongs to the band 7/mec-2 family.</text>
</comment>
<reference evidence="4 5" key="1">
    <citation type="submission" date="2023-11" db="EMBL/GenBank/DDBJ databases">
        <title>Dfirmibasis_genome.</title>
        <authorList>
            <person name="Edelbroek B."/>
            <person name="Kjellin J."/>
            <person name="Jerlstrom-Hultqvist J."/>
            <person name="Soderbom F."/>
        </authorList>
    </citation>
    <scope>NUCLEOTIDE SEQUENCE [LARGE SCALE GENOMIC DNA]</scope>
    <source>
        <strain evidence="4 5">TNS-C-14</strain>
    </source>
</reference>
<dbReference type="PANTHER" id="PTHR10264:SF19">
    <property type="entry name" value="AT06885P-RELATED"/>
    <property type="match status" value="1"/>
</dbReference>
<dbReference type="EMBL" id="JAVFKY010000003">
    <property type="protein sequence ID" value="KAK5579882.1"/>
    <property type="molecule type" value="Genomic_DNA"/>
</dbReference>
<dbReference type="GO" id="GO:0098552">
    <property type="term" value="C:side of membrane"/>
    <property type="evidence" value="ECO:0007669"/>
    <property type="project" value="UniProtKB-ARBA"/>
</dbReference>
<dbReference type="InterPro" id="IPR001972">
    <property type="entry name" value="Stomatin_HflK_fam"/>
</dbReference>
<dbReference type="Gene3D" id="6.10.250.2090">
    <property type="match status" value="1"/>
</dbReference>
<dbReference type="Pfam" id="PF11912">
    <property type="entry name" value="CfaA_B_C"/>
    <property type="match status" value="1"/>
</dbReference>
<comment type="caution">
    <text evidence="4">The sequence shown here is derived from an EMBL/GenBank/DDBJ whole genome shotgun (WGS) entry which is preliminary data.</text>
</comment>
<dbReference type="AlphaFoldDB" id="A0AAN7U1D6"/>